<reference evidence="2" key="1">
    <citation type="journal article" date="2020" name="bioRxiv">
        <title>Whole genome comparisons of ergot fungi reveals the divergence and evolution of species within the genus Claviceps are the result of varying mechanisms driving genome evolution and host range expansion.</title>
        <authorList>
            <person name="Wyka S.A."/>
            <person name="Mondo S.J."/>
            <person name="Liu M."/>
            <person name="Dettman J."/>
            <person name="Nalam V."/>
            <person name="Broders K.D."/>
        </authorList>
    </citation>
    <scope>NUCLEOTIDE SEQUENCE</scope>
    <source>
        <strain evidence="2">CCC 1102</strain>
    </source>
</reference>
<evidence type="ECO:0000313" key="3">
    <source>
        <dbReference type="Proteomes" id="UP000784919"/>
    </source>
</evidence>
<feature type="region of interest" description="Disordered" evidence="1">
    <location>
        <begin position="114"/>
        <end position="135"/>
    </location>
</feature>
<dbReference type="Proteomes" id="UP000784919">
    <property type="component" value="Unassembled WGS sequence"/>
</dbReference>
<protein>
    <submittedName>
        <fullName evidence="2">Uncharacterized protein</fullName>
    </submittedName>
</protein>
<evidence type="ECO:0000313" key="2">
    <source>
        <dbReference type="EMBL" id="KAG5962010.1"/>
    </source>
</evidence>
<dbReference type="EMBL" id="SRPS01000233">
    <property type="protein sequence ID" value="KAG5962010.1"/>
    <property type="molecule type" value="Genomic_DNA"/>
</dbReference>
<comment type="caution">
    <text evidence="2">The sequence shown here is derived from an EMBL/GenBank/DDBJ whole genome shotgun (WGS) entry which is preliminary data.</text>
</comment>
<proteinExistence type="predicted"/>
<dbReference type="AlphaFoldDB" id="A0A9P7MPN3"/>
<sequence length="135" mass="14717">MVRCKRWDPDSKMHKVTLWKQPFLFLYHTIQPDNSHSNILPRTIFLKTTNTLSTLSKCLPVAAHLAPAPAAAIVALAQVAAFLSRVLAQMPQSPQTNILHAAALNCRANARTPPAVVGPPLGSNNGPDEHRSVQK</sequence>
<organism evidence="2 3">
    <name type="scientific">Claviceps arundinis</name>
    <dbReference type="NCBI Taxonomy" id="1623583"/>
    <lineage>
        <taxon>Eukaryota</taxon>
        <taxon>Fungi</taxon>
        <taxon>Dikarya</taxon>
        <taxon>Ascomycota</taxon>
        <taxon>Pezizomycotina</taxon>
        <taxon>Sordariomycetes</taxon>
        <taxon>Hypocreomycetidae</taxon>
        <taxon>Hypocreales</taxon>
        <taxon>Clavicipitaceae</taxon>
        <taxon>Claviceps</taxon>
    </lineage>
</organism>
<accession>A0A9P7MPN3</accession>
<dbReference type="OrthoDB" id="10370027at2759"/>
<name>A0A9P7MPN3_9HYPO</name>
<evidence type="ECO:0000256" key="1">
    <source>
        <dbReference type="SAM" id="MobiDB-lite"/>
    </source>
</evidence>
<gene>
    <name evidence="2" type="ORF">E4U56_003593</name>
</gene>